<keyword evidence="2" id="KW-0808">Transferase</keyword>
<keyword evidence="1" id="KW-0328">Glycosyltransferase</keyword>
<proteinExistence type="predicted"/>
<comment type="caution">
    <text evidence="4">The sequence shown here is derived from an EMBL/GenBank/DDBJ whole genome shotgun (WGS) entry which is preliminary data.</text>
</comment>
<name>A0A0G0LMR0_9BACT</name>
<dbReference type="EMBL" id="LBVP01000018">
    <property type="protein sequence ID" value="KKQ89265.1"/>
    <property type="molecule type" value="Genomic_DNA"/>
</dbReference>
<evidence type="ECO:0000313" key="4">
    <source>
        <dbReference type="EMBL" id="KKQ89265.1"/>
    </source>
</evidence>
<organism evidence="4 5">
    <name type="scientific">Candidatus Curtissbacteria bacterium GW2011_GWC2_38_9</name>
    <dbReference type="NCBI Taxonomy" id="1618414"/>
    <lineage>
        <taxon>Bacteria</taxon>
        <taxon>Candidatus Curtissiibacteriota</taxon>
    </lineage>
</organism>
<dbReference type="GO" id="GO:0016757">
    <property type="term" value="F:glycosyltransferase activity"/>
    <property type="evidence" value="ECO:0007669"/>
    <property type="project" value="UniProtKB-KW"/>
</dbReference>
<dbReference type="Pfam" id="PF00534">
    <property type="entry name" value="Glycos_transf_1"/>
    <property type="match status" value="1"/>
</dbReference>
<dbReference type="InterPro" id="IPR001296">
    <property type="entry name" value="Glyco_trans_1"/>
</dbReference>
<accession>A0A0G0LMR0</accession>
<gene>
    <name evidence="4" type="ORF">UT12_C0018G0009</name>
</gene>
<evidence type="ECO:0000256" key="2">
    <source>
        <dbReference type="ARBA" id="ARBA00022679"/>
    </source>
</evidence>
<dbReference type="PANTHER" id="PTHR12526:SF510">
    <property type="entry name" value="D-INOSITOL 3-PHOSPHATE GLYCOSYLTRANSFERASE"/>
    <property type="match status" value="1"/>
</dbReference>
<reference evidence="4 5" key="1">
    <citation type="journal article" date="2015" name="Nature">
        <title>rRNA introns, odd ribosomes, and small enigmatic genomes across a large radiation of phyla.</title>
        <authorList>
            <person name="Brown C.T."/>
            <person name="Hug L.A."/>
            <person name="Thomas B.C."/>
            <person name="Sharon I."/>
            <person name="Castelle C.J."/>
            <person name="Singh A."/>
            <person name="Wilkins M.J."/>
            <person name="Williams K.H."/>
            <person name="Banfield J.F."/>
        </authorList>
    </citation>
    <scope>NUCLEOTIDE SEQUENCE [LARGE SCALE GENOMIC DNA]</scope>
</reference>
<dbReference type="CDD" id="cd03801">
    <property type="entry name" value="GT4_PimA-like"/>
    <property type="match status" value="1"/>
</dbReference>
<evidence type="ECO:0000313" key="5">
    <source>
        <dbReference type="Proteomes" id="UP000034893"/>
    </source>
</evidence>
<dbReference type="Gene3D" id="3.40.50.2000">
    <property type="entry name" value="Glycogen Phosphorylase B"/>
    <property type="match status" value="2"/>
</dbReference>
<dbReference type="Proteomes" id="UP000034893">
    <property type="component" value="Unassembled WGS sequence"/>
</dbReference>
<evidence type="ECO:0000259" key="3">
    <source>
        <dbReference type="Pfam" id="PF00534"/>
    </source>
</evidence>
<feature type="domain" description="Glycosyl transferase family 1" evidence="3">
    <location>
        <begin position="2"/>
        <end position="124"/>
    </location>
</feature>
<evidence type="ECO:0000256" key="1">
    <source>
        <dbReference type="ARBA" id="ARBA00022676"/>
    </source>
</evidence>
<protein>
    <recommendedName>
        <fullName evidence="3">Glycosyl transferase family 1 domain-containing protein</fullName>
    </recommendedName>
</protein>
<dbReference type="AlphaFoldDB" id="A0A0G0LMR0"/>
<dbReference type="PANTHER" id="PTHR12526">
    <property type="entry name" value="GLYCOSYLTRANSFERASE"/>
    <property type="match status" value="1"/>
</dbReference>
<sequence>PAKLLIVGSGEDAKKLSRLAYDLRVDGRVFFEESKHDNVPNYLRLANVFVRPSRSEGLGTSFLESMAAGVPIIATSVGGIKDFLKDNETGLAVRIDDPRDIAEKIELFFSDENLQKRLQLNGRKLVKEKYEWSNIALRMKHIFKELIFSNFPSAGRQVRT</sequence>
<feature type="non-terminal residue" evidence="4">
    <location>
        <position position="1"/>
    </location>
</feature>
<dbReference type="SUPFAM" id="SSF53756">
    <property type="entry name" value="UDP-Glycosyltransferase/glycogen phosphorylase"/>
    <property type="match status" value="1"/>
</dbReference>